<dbReference type="Proteomes" id="UP000281553">
    <property type="component" value="Unassembled WGS sequence"/>
</dbReference>
<evidence type="ECO:0000313" key="1">
    <source>
        <dbReference type="EMBL" id="VDN40425.1"/>
    </source>
</evidence>
<gene>
    <name evidence="1" type="ORF">DILT_LOCUS18235</name>
</gene>
<organism evidence="1 2">
    <name type="scientific">Dibothriocephalus latus</name>
    <name type="common">Fish tapeworm</name>
    <name type="synonym">Diphyllobothrium latum</name>
    <dbReference type="NCBI Taxonomy" id="60516"/>
    <lineage>
        <taxon>Eukaryota</taxon>
        <taxon>Metazoa</taxon>
        <taxon>Spiralia</taxon>
        <taxon>Lophotrochozoa</taxon>
        <taxon>Platyhelminthes</taxon>
        <taxon>Cestoda</taxon>
        <taxon>Eucestoda</taxon>
        <taxon>Diphyllobothriidea</taxon>
        <taxon>Diphyllobothriidae</taxon>
        <taxon>Dibothriocephalus</taxon>
    </lineage>
</organism>
<evidence type="ECO:0000313" key="2">
    <source>
        <dbReference type="Proteomes" id="UP000281553"/>
    </source>
</evidence>
<keyword evidence="2" id="KW-1185">Reference proteome</keyword>
<reference evidence="1 2" key="1">
    <citation type="submission" date="2018-11" db="EMBL/GenBank/DDBJ databases">
        <authorList>
            <consortium name="Pathogen Informatics"/>
        </authorList>
    </citation>
    <scope>NUCLEOTIDE SEQUENCE [LARGE SCALE GENOMIC DNA]</scope>
</reference>
<dbReference type="AlphaFoldDB" id="A0A3P7NCZ9"/>
<accession>A0A3P7NCZ9</accession>
<feature type="non-terminal residue" evidence="1">
    <location>
        <position position="67"/>
    </location>
</feature>
<name>A0A3P7NCZ9_DIBLA</name>
<proteinExistence type="predicted"/>
<dbReference type="EMBL" id="UYRU01098600">
    <property type="protein sequence ID" value="VDN40425.1"/>
    <property type="molecule type" value="Genomic_DNA"/>
</dbReference>
<sequence>MTEGQFVFVITHTKACIDKCSAPLTCPLSPPSFVFQLAQSVILKEMQKLHQTQAANSSSLFAISVAE</sequence>
<protein>
    <submittedName>
        <fullName evidence="1">Uncharacterized protein</fullName>
    </submittedName>
</protein>